<evidence type="ECO:0000256" key="1">
    <source>
        <dbReference type="ARBA" id="ARBA00022473"/>
    </source>
</evidence>
<gene>
    <name evidence="9" type="ORF">MNOR_LOCUS30510</name>
</gene>
<evidence type="ECO:0000256" key="5">
    <source>
        <dbReference type="ARBA" id="ARBA00023242"/>
    </source>
</evidence>
<dbReference type="Proteomes" id="UP001497623">
    <property type="component" value="Unassembled WGS sequence"/>
</dbReference>
<reference evidence="9 10" key="1">
    <citation type="submission" date="2024-05" db="EMBL/GenBank/DDBJ databases">
        <authorList>
            <person name="Wallberg A."/>
        </authorList>
    </citation>
    <scope>NUCLEOTIDE SEQUENCE [LARGE SCALE GENOMIC DNA]</scope>
</reference>
<evidence type="ECO:0000259" key="8">
    <source>
        <dbReference type="PROSITE" id="PS50039"/>
    </source>
</evidence>
<dbReference type="GO" id="GO:0000976">
    <property type="term" value="F:transcription cis-regulatory region binding"/>
    <property type="evidence" value="ECO:0007669"/>
    <property type="project" value="TreeGrafter"/>
</dbReference>
<evidence type="ECO:0000256" key="2">
    <source>
        <dbReference type="ARBA" id="ARBA00023015"/>
    </source>
</evidence>
<dbReference type="InterPro" id="IPR001766">
    <property type="entry name" value="Fork_head_dom"/>
</dbReference>
<dbReference type="SMART" id="SM00339">
    <property type="entry name" value="FH"/>
    <property type="match status" value="1"/>
</dbReference>
<dbReference type="PANTHER" id="PTHR46721">
    <property type="entry name" value="FORKHEAD BOX PROTEIN N1"/>
    <property type="match status" value="1"/>
</dbReference>
<dbReference type="InterPro" id="IPR036390">
    <property type="entry name" value="WH_DNA-bd_sf"/>
</dbReference>
<keyword evidence="5 6" id="KW-0539">Nucleus</keyword>
<comment type="subcellular location">
    <subcellularLocation>
        <location evidence="6">Nucleus</location>
    </subcellularLocation>
</comment>
<keyword evidence="2" id="KW-0805">Transcription regulation</keyword>
<dbReference type="Gene3D" id="1.10.10.10">
    <property type="entry name" value="Winged helix-like DNA-binding domain superfamily/Winged helix DNA-binding domain"/>
    <property type="match status" value="1"/>
</dbReference>
<feature type="compositionally biased region" description="Polar residues" evidence="7">
    <location>
        <begin position="25"/>
        <end position="34"/>
    </location>
</feature>
<dbReference type="GO" id="GO:0005634">
    <property type="term" value="C:nucleus"/>
    <property type="evidence" value="ECO:0007669"/>
    <property type="project" value="UniProtKB-SubCell"/>
</dbReference>
<keyword evidence="3 6" id="KW-0238">DNA-binding</keyword>
<evidence type="ECO:0000313" key="10">
    <source>
        <dbReference type="Proteomes" id="UP001497623"/>
    </source>
</evidence>
<keyword evidence="1" id="KW-0217">Developmental protein</keyword>
<dbReference type="Pfam" id="PF00250">
    <property type="entry name" value="Forkhead"/>
    <property type="match status" value="1"/>
</dbReference>
<dbReference type="InterPro" id="IPR036388">
    <property type="entry name" value="WH-like_DNA-bd_sf"/>
</dbReference>
<dbReference type="SUPFAM" id="SSF46785">
    <property type="entry name" value="Winged helix' DNA-binding domain"/>
    <property type="match status" value="1"/>
</dbReference>
<proteinExistence type="predicted"/>
<dbReference type="AlphaFoldDB" id="A0AAV2S088"/>
<evidence type="ECO:0000313" key="9">
    <source>
        <dbReference type="EMBL" id="CAL4149860.1"/>
    </source>
</evidence>
<feature type="region of interest" description="Disordered" evidence="7">
    <location>
        <begin position="659"/>
        <end position="681"/>
    </location>
</feature>
<dbReference type="PANTHER" id="PTHR46721:SF3">
    <property type="entry name" value="FORKHEAD BOX N1"/>
    <property type="match status" value="1"/>
</dbReference>
<dbReference type="PROSITE" id="PS50039">
    <property type="entry name" value="FORK_HEAD_3"/>
    <property type="match status" value="1"/>
</dbReference>
<evidence type="ECO:0000256" key="7">
    <source>
        <dbReference type="SAM" id="MobiDB-lite"/>
    </source>
</evidence>
<dbReference type="PRINTS" id="PR00053">
    <property type="entry name" value="FORKHEAD"/>
</dbReference>
<sequence>MRAHIKIFLMVKIVDCRVEKLTCPQTDQENQSKSYQHHADGYHRSTTKPCPKEDQIVSNFFIKYGGKKWDFISSTSTLKVKSEPTEDGFSEDAAAPITSSSQITDITPTIFIKTELQEINTTTSADISQPQSVNCRTTTTEEADKDPLQITDNTQTIFIKTEPQEVPTTTSAHFSQPQLVNCTTAITEVADADRLSSDRSCNNEKQKSSLISVQSISRTNPKVSVTVLVDKTGCSPAKILVKTPPMPTNHLSKQISEFSSTTMSPSEMRIPSLTTPITAINPEIYKSVGNPEELVFPKPPYTLSCLIALALRNSTAGCLSVAGIYSFICEHFPYFRTTQSGRKSFASAIRKNKYFERVQQISGFRGAFWVMNPTMANKIEAEIQKCSKKDLLQVKYSMQNPDNLESMMRGDLKFETRSITPSSEGVEDDEKVIHLYYNDNAVTSPAFGMFKITNPTNISSKLQVIASSNHTQDVQSSFQNAASSVVVDSNTTPCTITSQAVIRPSSASSHEEFALSDSTTADMSMLLNELGIDIKADTEASMQESVQIGPQIGPIRSAVTADTEGELINQELQENNIQAVDTLNEIKRTSLNTANLEEQMSKVDGPFQCKRCHFIILDRKLYESHRLNCERNRRKNDHASHHGAVNTHFSFHNTAETEDLQQVQHQQNQQQHQNQQNQQNP</sequence>
<feature type="non-terminal residue" evidence="9">
    <location>
        <position position="681"/>
    </location>
</feature>
<dbReference type="EMBL" id="CAXKWB010037426">
    <property type="protein sequence ID" value="CAL4149860.1"/>
    <property type="molecule type" value="Genomic_DNA"/>
</dbReference>
<keyword evidence="10" id="KW-1185">Reference proteome</keyword>
<evidence type="ECO:0000256" key="4">
    <source>
        <dbReference type="ARBA" id="ARBA00023163"/>
    </source>
</evidence>
<protein>
    <recommendedName>
        <fullName evidence="8">Fork-head domain-containing protein</fullName>
    </recommendedName>
</protein>
<dbReference type="GO" id="GO:0000981">
    <property type="term" value="F:DNA-binding transcription factor activity, RNA polymerase II-specific"/>
    <property type="evidence" value="ECO:0007669"/>
    <property type="project" value="TreeGrafter"/>
</dbReference>
<feature type="domain" description="Fork-head" evidence="8">
    <location>
        <begin position="298"/>
        <end position="379"/>
    </location>
</feature>
<comment type="caution">
    <text evidence="9">The sequence shown here is derived from an EMBL/GenBank/DDBJ whole genome shotgun (WGS) entry which is preliminary data.</text>
</comment>
<evidence type="ECO:0000256" key="3">
    <source>
        <dbReference type="ARBA" id="ARBA00023125"/>
    </source>
</evidence>
<dbReference type="InterPro" id="IPR049624">
    <property type="entry name" value="FOXN1_4"/>
</dbReference>
<evidence type="ECO:0000256" key="6">
    <source>
        <dbReference type="PROSITE-ProRule" id="PRU00089"/>
    </source>
</evidence>
<name>A0AAV2S088_MEGNR</name>
<feature type="DNA-binding region" description="Fork-head" evidence="6">
    <location>
        <begin position="298"/>
        <end position="379"/>
    </location>
</feature>
<feature type="compositionally biased region" description="Low complexity" evidence="7">
    <location>
        <begin position="661"/>
        <end position="681"/>
    </location>
</feature>
<keyword evidence="4" id="KW-0804">Transcription</keyword>
<accession>A0AAV2S088</accession>
<organism evidence="9 10">
    <name type="scientific">Meganyctiphanes norvegica</name>
    <name type="common">Northern krill</name>
    <name type="synonym">Thysanopoda norvegica</name>
    <dbReference type="NCBI Taxonomy" id="48144"/>
    <lineage>
        <taxon>Eukaryota</taxon>
        <taxon>Metazoa</taxon>
        <taxon>Ecdysozoa</taxon>
        <taxon>Arthropoda</taxon>
        <taxon>Crustacea</taxon>
        <taxon>Multicrustacea</taxon>
        <taxon>Malacostraca</taxon>
        <taxon>Eumalacostraca</taxon>
        <taxon>Eucarida</taxon>
        <taxon>Euphausiacea</taxon>
        <taxon>Euphausiidae</taxon>
        <taxon>Meganyctiphanes</taxon>
    </lineage>
</organism>
<feature type="region of interest" description="Disordered" evidence="7">
    <location>
        <begin position="25"/>
        <end position="50"/>
    </location>
</feature>